<dbReference type="EMBL" id="FOCT01000007">
    <property type="protein sequence ID" value="SEN79267.1"/>
    <property type="molecule type" value="Genomic_DNA"/>
</dbReference>
<dbReference type="Proteomes" id="UP000183898">
    <property type="component" value="Unassembled WGS sequence"/>
</dbReference>
<evidence type="ECO:0000313" key="2">
    <source>
        <dbReference type="Proteomes" id="UP000183898"/>
    </source>
</evidence>
<reference evidence="1 2" key="1">
    <citation type="submission" date="2016-10" db="EMBL/GenBank/DDBJ databases">
        <authorList>
            <person name="de Groot N.N."/>
        </authorList>
    </citation>
    <scope>NUCLEOTIDE SEQUENCE [LARGE SCALE GENOMIC DNA]</scope>
    <source>
        <strain evidence="1 2">Nl18</strain>
    </source>
</reference>
<accession>A0A1H8JGB7</accession>
<sequence>MTVVQKEYNAPLVDIAGSRDNGGVFREWIVYPARQGPGLKAYISAKQRRKDAAKHFSARVKADDTNRISALVEQIPVFIPLSIILEAGLVKYRIR</sequence>
<protein>
    <submittedName>
        <fullName evidence="1">Uncharacterized protein</fullName>
    </submittedName>
</protein>
<name>A0A1H8JGB7_9PROT</name>
<proteinExistence type="predicted"/>
<evidence type="ECO:0000313" key="1">
    <source>
        <dbReference type="EMBL" id="SEN79267.1"/>
    </source>
</evidence>
<dbReference type="AlphaFoldDB" id="A0A1H8JGB7"/>
<organism evidence="1 2">
    <name type="scientific">Nitrosospira multiformis</name>
    <dbReference type="NCBI Taxonomy" id="1231"/>
    <lineage>
        <taxon>Bacteria</taxon>
        <taxon>Pseudomonadati</taxon>
        <taxon>Pseudomonadota</taxon>
        <taxon>Betaproteobacteria</taxon>
        <taxon>Nitrosomonadales</taxon>
        <taxon>Nitrosomonadaceae</taxon>
        <taxon>Nitrosospira</taxon>
    </lineage>
</organism>
<gene>
    <name evidence="1" type="ORF">SAMN05216404_10757</name>
</gene>